<keyword evidence="2" id="KW-1185">Reference proteome</keyword>
<evidence type="ECO:0000313" key="2">
    <source>
        <dbReference type="Proteomes" id="UP001594351"/>
    </source>
</evidence>
<evidence type="ECO:0008006" key="3">
    <source>
        <dbReference type="Google" id="ProtNLM"/>
    </source>
</evidence>
<dbReference type="Gene3D" id="3.20.20.80">
    <property type="entry name" value="Glycosidases"/>
    <property type="match status" value="1"/>
</dbReference>
<comment type="caution">
    <text evidence="1">The sequence shown here is derived from an EMBL/GenBank/DDBJ whole genome shotgun (WGS) entry which is preliminary data.</text>
</comment>
<dbReference type="Proteomes" id="UP001594351">
    <property type="component" value="Unassembled WGS sequence"/>
</dbReference>
<dbReference type="EMBL" id="JBHPBY010000318">
    <property type="protein sequence ID" value="MFC1852481.1"/>
    <property type="molecule type" value="Genomic_DNA"/>
</dbReference>
<dbReference type="InterPro" id="IPR017853">
    <property type="entry name" value="GH"/>
</dbReference>
<name>A0ABV6Z2B8_UNCC1</name>
<proteinExistence type="predicted"/>
<accession>A0ABV6Z2B8</accession>
<reference evidence="1 2" key="1">
    <citation type="submission" date="2024-09" db="EMBL/GenBank/DDBJ databases">
        <title>Laminarin stimulates single cell rates of sulfate reduction while oxygen inhibits transcriptomic activity in coastal marine sediment.</title>
        <authorList>
            <person name="Lindsay M."/>
            <person name="Orcutt B."/>
            <person name="Emerson D."/>
            <person name="Stepanauskas R."/>
            <person name="D'Angelo T."/>
        </authorList>
    </citation>
    <scope>NUCLEOTIDE SEQUENCE [LARGE SCALE GENOMIC DNA]</scope>
    <source>
        <strain evidence="1">SAG AM-311-K15</strain>
    </source>
</reference>
<dbReference type="SUPFAM" id="SSF51445">
    <property type="entry name" value="(Trans)glycosidases"/>
    <property type="match status" value="1"/>
</dbReference>
<gene>
    <name evidence="1" type="ORF">ACFL27_19970</name>
</gene>
<evidence type="ECO:0000313" key="1">
    <source>
        <dbReference type="EMBL" id="MFC1852481.1"/>
    </source>
</evidence>
<protein>
    <recommendedName>
        <fullName evidence="3">GH26 domain-containing protein</fullName>
    </recommendedName>
</protein>
<sequence length="83" mass="10215">MPIYVGEFSAIRWAPDNSAYYYLRDVIELFEEYEWNWTYHAFREWHGWSVEHSEDPDDYEPFEGETDREKLLKSWFALNKKPS</sequence>
<organism evidence="1 2">
    <name type="scientific">candidate division CSSED10-310 bacterium</name>
    <dbReference type="NCBI Taxonomy" id="2855610"/>
    <lineage>
        <taxon>Bacteria</taxon>
        <taxon>Bacteria division CSSED10-310</taxon>
    </lineage>
</organism>